<organism evidence="1 2">
    <name type="scientific">Dyella monticola</name>
    <dbReference type="NCBI Taxonomy" id="1927958"/>
    <lineage>
        <taxon>Bacteria</taxon>
        <taxon>Pseudomonadati</taxon>
        <taxon>Pseudomonadota</taxon>
        <taxon>Gammaproteobacteria</taxon>
        <taxon>Lysobacterales</taxon>
        <taxon>Rhodanobacteraceae</taxon>
        <taxon>Dyella</taxon>
    </lineage>
</organism>
<dbReference type="EMBL" id="QRBE01000011">
    <property type="protein sequence ID" value="RDS79667.1"/>
    <property type="molecule type" value="Genomic_DNA"/>
</dbReference>
<dbReference type="RefSeq" id="WP_115496674.1">
    <property type="nucleotide sequence ID" value="NZ_QRBE01000011.1"/>
</dbReference>
<gene>
    <name evidence="1" type="ORF">DWU98_16505</name>
</gene>
<name>A0A370WUI1_9GAMM</name>
<comment type="caution">
    <text evidence="1">The sequence shown here is derived from an EMBL/GenBank/DDBJ whole genome shotgun (WGS) entry which is preliminary data.</text>
</comment>
<keyword evidence="2" id="KW-1185">Reference proteome</keyword>
<reference evidence="1 2" key="1">
    <citation type="submission" date="2018-07" db="EMBL/GenBank/DDBJ databases">
        <title>Dyella monticola sp. nov. and Dyella psychrodurans sp. nov. isolated from monsoon evergreen broad-leaved forest soil of Dinghu Mountain, China.</title>
        <authorList>
            <person name="Gao Z."/>
            <person name="Qiu L."/>
        </authorList>
    </citation>
    <scope>NUCLEOTIDE SEQUENCE [LARGE SCALE GENOMIC DNA]</scope>
    <source>
        <strain evidence="1 2">4G-K06</strain>
    </source>
</reference>
<evidence type="ECO:0008006" key="3">
    <source>
        <dbReference type="Google" id="ProtNLM"/>
    </source>
</evidence>
<dbReference type="AlphaFoldDB" id="A0A370WUI1"/>
<dbReference type="SUPFAM" id="SSF50494">
    <property type="entry name" value="Trypsin-like serine proteases"/>
    <property type="match status" value="1"/>
</dbReference>
<accession>A0A370WUI1</accession>
<proteinExistence type="predicted"/>
<protein>
    <recommendedName>
        <fullName evidence="3">Serine protease</fullName>
    </recommendedName>
</protein>
<evidence type="ECO:0000313" key="2">
    <source>
        <dbReference type="Proteomes" id="UP000254258"/>
    </source>
</evidence>
<sequence>MKLTRIGTDESALPAGADALLQQWYRQIDAAIDACSSSVAMAVRVMPGQRIEGFGTAFFYSRHGWPFLVTAGHVLEDVIDSIQRGRGAGLLTRGRKAMIHLSKLEFFHQKELDIAVAPLWKQPSQTYAHVTFFDEKQVCPNFPEDRLYAFTGFPWTKNKTYTGREIRPHQRIATFAKHSLESIDDASPFVYFPVEPDRLHTSDLKPTQWALPDGARGMSGGPVFAVRGTPFKPILDVCGIGTAWVPQSNHVKALRFELFDAWLSQHLHW</sequence>
<dbReference type="Proteomes" id="UP000254258">
    <property type="component" value="Unassembled WGS sequence"/>
</dbReference>
<dbReference type="InterPro" id="IPR009003">
    <property type="entry name" value="Peptidase_S1_PA"/>
</dbReference>
<evidence type="ECO:0000313" key="1">
    <source>
        <dbReference type="EMBL" id="RDS79667.1"/>
    </source>
</evidence>